<dbReference type="Proteomes" id="UP000049828">
    <property type="component" value="Unassembled WGS sequence"/>
</dbReference>
<dbReference type="EMBL" id="CVRS01000086">
    <property type="protein sequence ID" value="CRL40902.1"/>
    <property type="molecule type" value="Genomic_DNA"/>
</dbReference>
<evidence type="ECO:0000259" key="2">
    <source>
        <dbReference type="Pfam" id="PF18153"/>
    </source>
</evidence>
<keyword evidence="1" id="KW-1133">Transmembrane helix</keyword>
<organism evidence="3 4">
    <name type="scientific">Roseburia inulinivorans</name>
    <dbReference type="NCBI Taxonomy" id="360807"/>
    <lineage>
        <taxon>Bacteria</taxon>
        <taxon>Bacillati</taxon>
        <taxon>Bacillota</taxon>
        <taxon>Clostridia</taxon>
        <taxon>Lachnospirales</taxon>
        <taxon>Lachnospiraceae</taxon>
        <taxon>Roseburia</taxon>
    </lineage>
</organism>
<keyword evidence="1" id="KW-0812">Transmembrane</keyword>
<dbReference type="InterPro" id="IPR041208">
    <property type="entry name" value="Cap15"/>
</dbReference>
<feature type="transmembrane region" description="Helical" evidence="1">
    <location>
        <begin position="12"/>
        <end position="28"/>
    </location>
</feature>
<dbReference type="OrthoDB" id="2080616at2"/>
<keyword evidence="4" id="KW-1185">Reference proteome</keyword>
<accession>A0A0M6WT97</accession>
<feature type="transmembrane region" description="Helical" evidence="1">
    <location>
        <begin position="34"/>
        <end position="53"/>
    </location>
</feature>
<evidence type="ECO:0000313" key="3">
    <source>
        <dbReference type="EMBL" id="CRL40902.1"/>
    </source>
</evidence>
<keyword evidence="1" id="KW-0472">Membrane</keyword>
<dbReference type="AlphaFoldDB" id="A0A0M6WT97"/>
<dbReference type="Pfam" id="PF18153">
    <property type="entry name" value="Cap15_CD_rec"/>
    <property type="match status" value="1"/>
</dbReference>
<evidence type="ECO:0000313" key="4">
    <source>
        <dbReference type="Proteomes" id="UP000049828"/>
    </source>
</evidence>
<dbReference type="RefSeq" id="WP_055040028.1">
    <property type="nucleotide sequence ID" value="NZ_CVRS01000086.1"/>
</dbReference>
<proteinExistence type="predicted"/>
<reference evidence="4" key="1">
    <citation type="submission" date="2015-05" db="EMBL/GenBank/DDBJ databases">
        <authorList>
            <consortium name="Pathogen Informatics"/>
        </authorList>
    </citation>
    <scope>NUCLEOTIDE SEQUENCE [LARGE SCALE GENOMIC DNA]</scope>
    <source>
        <strain evidence="4">L1-83</strain>
    </source>
</reference>
<sequence>MRVVKSDLLKKGCTLAIVVFIIRCFIVKPSDLYALWGAMGEAVTITLFFMFLYEKWIWRLNCFEKVPHIYGKYEAKLEYEYEGKRKTKSIQINIKQSLLQTNVEIITNEISSQSITSSLVLENEQSILYYTYITSPKSRYSTNNPIQYGTCRIMIRDGELPVGTYWTSRQTKGDITFKSKLK</sequence>
<protein>
    <recommendedName>
        <fullName evidence="2">CD-NTase-associated protein 15 domain-containing protein</fullName>
    </recommendedName>
</protein>
<gene>
    <name evidence="3" type="ORF">RIL183_27781</name>
</gene>
<feature type="domain" description="CD-NTase-associated protein 15" evidence="2">
    <location>
        <begin position="65"/>
        <end position="178"/>
    </location>
</feature>
<name>A0A0M6WT97_9FIRM</name>
<evidence type="ECO:0000256" key="1">
    <source>
        <dbReference type="SAM" id="Phobius"/>
    </source>
</evidence>